<dbReference type="GO" id="GO:0055085">
    <property type="term" value="P:transmembrane transport"/>
    <property type="evidence" value="ECO:0007669"/>
    <property type="project" value="InterPro"/>
</dbReference>
<dbReference type="AlphaFoldDB" id="A0A1N6XMG4"/>
<reference evidence="11" key="1">
    <citation type="submission" date="2017-01" db="EMBL/GenBank/DDBJ databases">
        <authorList>
            <person name="Varghese N."/>
            <person name="Submissions S."/>
        </authorList>
    </citation>
    <scope>NUCLEOTIDE SEQUENCE [LARGE SCALE GENOMIC DNA]</scope>
    <source>
        <strain evidence="11">ATCC 51758</strain>
    </source>
</reference>
<dbReference type="STRING" id="34027.SAMN05421829_10941"/>
<dbReference type="Gene3D" id="1.10.3720.10">
    <property type="entry name" value="MetI-like"/>
    <property type="match status" value="1"/>
</dbReference>
<evidence type="ECO:0000256" key="1">
    <source>
        <dbReference type="ARBA" id="ARBA00004651"/>
    </source>
</evidence>
<dbReference type="CDD" id="cd06261">
    <property type="entry name" value="TM_PBP2"/>
    <property type="match status" value="1"/>
</dbReference>
<dbReference type="PANTHER" id="PTHR42929:SF1">
    <property type="entry name" value="INNER MEMBRANE ABC TRANSPORTER PERMEASE PROTEIN YDCU-RELATED"/>
    <property type="match status" value="1"/>
</dbReference>
<comment type="similarity">
    <text evidence="2">Belongs to the binding-protein-dependent transport system permease family. CysTW subfamily.</text>
</comment>
<keyword evidence="11" id="KW-1185">Reference proteome</keyword>
<evidence type="ECO:0000256" key="4">
    <source>
        <dbReference type="ARBA" id="ARBA00022475"/>
    </source>
</evidence>
<keyword evidence="3 8" id="KW-0813">Transport</keyword>
<evidence type="ECO:0000256" key="2">
    <source>
        <dbReference type="ARBA" id="ARBA00007069"/>
    </source>
</evidence>
<evidence type="ECO:0000256" key="5">
    <source>
        <dbReference type="ARBA" id="ARBA00022692"/>
    </source>
</evidence>
<proteinExistence type="inferred from homology"/>
<evidence type="ECO:0000256" key="8">
    <source>
        <dbReference type="RuleBase" id="RU363032"/>
    </source>
</evidence>
<dbReference type="InterPro" id="IPR035906">
    <property type="entry name" value="MetI-like_sf"/>
</dbReference>
<dbReference type="OrthoDB" id="9808619at2"/>
<feature type="transmembrane region" description="Helical" evidence="8">
    <location>
        <begin position="154"/>
        <end position="174"/>
    </location>
</feature>
<feature type="domain" description="ABC transmembrane type-1" evidence="9">
    <location>
        <begin position="66"/>
        <end position="271"/>
    </location>
</feature>
<dbReference type="SUPFAM" id="SSF161098">
    <property type="entry name" value="MetI-like"/>
    <property type="match status" value="1"/>
</dbReference>
<keyword evidence="7 8" id="KW-0472">Membrane</keyword>
<gene>
    <name evidence="10" type="ORF">SAMN05421829_10941</name>
</gene>
<dbReference type="InterPro" id="IPR000515">
    <property type="entry name" value="MetI-like"/>
</dbReference>
<name>A0A1N6XMG4_9RHOO</name>
<feature type="transmembrane region" description="Helical" evidence="8">
    <location>
        <begin position="195"/>
        <end position="219"/>
    </location>
</feature>
<feature type="transmembrane region" description="Helical" evidence="8">
    <location>
        <begin position="253"/>
        <end position="276"/>
    </location>
</feature>
<feature type="transmembrane region" description="Helical" evidence="8">
    <location>
        <begin position="12"/>
        <end position="40"/>
    </location>
</feature>
<protein>
    <submittedName>
        <fullName evidence="10">Spermidine/putrescine transport system permease protein/putrescine transport system permease protein</fullName>
    </submittedName>
</protein>
<dbReference type="GO" id="GO:0005886">
    <property type="term" value="C:plasma membrane"/>
    <property type="evidence" value="ECO:0007669"/>
    <property type="project" value="UniProtKB-SubCell"/>
</dbReference>
<comment type="subcellular location">
    <subcellularLocation>
        <location evidence="1 8">Cell membrane</location>
        <topology evidence="1 8">Multi-pass membrane protein</topology>
    </subcellularLocation>
</comment>
<keyword evidence="6 8" id="KW-1133">Transmembrane helix</keyword>
<dbReference type="PROSITE" id="PS50928">
    <property type="entry name" value="ABC_TM1"/>
    <property type="match status" value="1"/>
</dbReference>
<keyword evidence="4" id="KW-1003">Cell membrane</keyword>
<sequence>MSSNSSRRRWPLLLPPLLWQLTFFLLPLLFLFVISFWSVVNFRLEPDMTLKNWDFMLSRSSFWSAYGHTWSLALGAAVVTTCCSFPAACSLAFTVSERTRKLALMFLVVPFFTSYLVRVYSWQAFLADNGIVNALLALVGLDGLPMLNSDFGSLVGYVTLALPLVTLVQTMGLAQIDRNLIEAAHNLRAGPVRTLFEVIMPLAKPSLVVGALFAFILAFGDFVAPTYLGGGAPPTLSNLIIDTTKSGQQWPRAAVVAIVMILTLVVTSLAAVRLAYGRRK</sequence>
<feature type="transmembrane region" description="Helical" evidence="8">
    <location>
        <begin position="70"/>
        <end position="95"/>
    </location>
</feature>
<accession>A0A1N6XMG4</accession>
<dbReference type="RefSeq" id="WP_076602773.1">
    <property type="nucleotide sequence ID" value="NZ_FTMD01000009.1"/>
</dbReference>
<evidence type="ECO:0000313" key="10">
    <source>
        <dbReference type="EMBL" id="SIR03480.1"/>
    </source>
</evidence>
<dbReference type="Pfam" id="PF00528">
    <property type="entry name" value="BPD_transp_1"/>
    <property type="match status" value="1"/>
</dbReference>
<dbReference type="PANTHER" id="PTHR42929">
    <property type="entry name" value="INNER MEMBRANE ABC TRANSPORTER PERMEASE PROTEIN YDCU-RELATED-RELATED"/>
    <property type="match status" value="1"/>
</dbReference>
<feature type="transmembrane region" description="Helical" evidence="8">
    <location>
        <begin position="102"/>
        <end position="120"/>
    </location>
</feature>
<dbReference type="EMBL" id="FTMD01000009">
    <property type="protein sequence ID" value="SIR03480.1"/>
    <property type="molecule type" value="Genomic_DNA"/>
</dbReference>
<dbReference type="Proteomes" id="UP000186819">
    <property type="component" value="Unassembled WGS sequence"/>
</dbReference>
<evidence type="ECO:0000313" key="11">
    <source>
        <dbReference type="Proteomes" id="UP000186819"/>
    </source>
</evidence>
<evidence type="ECO:0000256" key="6">
    <source>
        <dbReference type="ARBA" id="ARBA00022989"/>
    </source>
</evidence>
<evidence type="ECO:0000259" key="9">
    <source>
        <dbReference type="PROSITE" id="PS50928"/>
    </source>
</evidence>
<organism evidence="10 11">
    <name type="scientific">Aromatoleum tolulyticum</name>
    <dbReference type="NCBI Taxonomy" id="34027"/>
    <lineage>
        <taxon>Bacteria</taxon>
        <taxon>Pseudomonadati</taxon>
        <taxon>Pseudomonadota</taxon>
        <taxon>Betaproteobacteria</taxon>
        <taxon>Rhodocyclales</taxon>
        <taxon>Rhodocyclaceae</taxon>
        <taxon>Aromatoleum</taxon>
    </lineage>
</organism>
<evidence type="ECO:0000256" key="3">
    <source>
        <dbReference type="ARBA" id="ARBA00022448"/>
    </source>
</evidence>
<keyword evidence="5 8" id="KW-0812">Transmembrane</keyword>
<evidence type="ECO:0000256" key="7">
    <source>
        <dbReference type="ARBA" id="ARBA00023136"/>
    </source>
</evidence>